<organism evidence="1 2">
    <name type="scientific">Paraburkholderia guartelaensis</name>
    <dbReference type="NCBI Taxonomy" id="2546446"/>
    <lineage>
        <taxon>Bacteria</taxon>
        <taxon>Pseudomonadati</taxon>
        <taxon>Pseudomonadota</taxon>
        <taxon>Betaproteobacteria</taxon>
        <taxon>Burkholderiales</taxon>
        <taxon>Burkholderiaceae</taxon>
        <taxon>Paraburkholderia</taxon>
    </lineage>
</organism>
<gene>
    <name evidence="1" type="ORF">E1N52_27095</name>
</gene>
<comment type="caution">
    <text evidence="1">The sequence shown here is derived from an EMBL/GenBank/DDBJ whole genome shotgun (WGS) entry which is preliminary data.</text>
</comment>
<protein>
    <submittedName>
        <fullName evidence="1">Uncharacterized protein</fullName>
    </submittedName>
</protein>
<sequence length="316" mass="36831">MSNIIEFKKKPEAALAPAPVEVGPEHYTPEHYRLSDLMRYEFSESTWSDRDGYSYQNTLEQHAHLVAFFAAFGFKYDDHAHSAFRAWAALKDKFVPHVVMCLEHSSTWNLVRNGLDAERIAYVEAVVRQDKKAIRQYRIVAQRELDIARGRAEEAENTVQFMDVQIPAEASMFERGVTNLQWYTALSYSFSPFEKTGSGEYRNDEHDMFIAHAYVCGWSYADIARDKMRLDEVASICIGILGYHFRQMHQMGDWRWNKAAAEKTFVGCSDKLIRYISACHGKRTDSARKLRDDVWPELLDWARFHPYDRSVFGRRR</sequence>
<evidence type="ECO:0000313" key="2">
    <source>
        <dbReference type="Proteomes" id="UP000295606"/>
    </source>
</evidence>
<dbReference type="OrthoDB" id="9825007at2"/>
<reference evidence="1 2" key="1">
    <citation type="submission" date="2019-03" db="EMBL/GenBank/DDBJ databases">
        <title>Paraburkholderia sp. isolated from native Mimosa gymnas in Guartela State Park, Brazil.</title>
        <authorList>
            <person name="Paulitsch F."/>
            <person name="Hungria M."/>
            <person name="Delamuta J.R.M."/>
            <person name="Ribeiro R.A."/>
            <person name="Dall'Agnol R."/>
            <person name="Silva J.S.B."/>
        </authorList>
    </citation>
    <scope>NUCLEOTIDE SEQUENCE [LARGE SCALE GENOMIC DNA]</scope>
    <source>
        <strain evidence="1 2">CNPSo 3008</strain>
    </source>
</reference>
<proteinExistence type="predicted"/>
<dbReference type="Proteomes" id="UP000295606">
    <property type="component" value="Unassembled WGS sequence"/>
</dbReference>
<dbReference type="RefSeq" id="WP_133185870.1">
    <property type="nucleotide sequence ID" value="NZ_SMOD01000023.1"/>
</dbReference>
<accession>A0A4R5L855</accession>
<name>A0A4R5L855_9BURK</name>
<dbReference type="AlphaFoldDB" id="A0A4R5L855"/>
<dbReference type="EMBL" id="SMOD01000023">
    <property type="protein sequence ID" value="TDG05104.1"/>
    <property type="molecule type" value="Genomic_DNA"/>
</dbReference>
<evidence type="ECO:0000313" key="1">
    <source>
        <dbReference type="EMBL" id="TDG05104.1"/>
    </source>
</evidence>